<accession>A0A4Y2EDG7</accession>
<name>A0A4Y2EDG7_ARAVE</name>
<evidence type="ECO:0000313" key="1">
    <source>
        <dbReference type="EMBL" id="GBM26098.1"/>
    </source>
</evidence>
<keyword evidence="2" id="KW-1185">Reference proteome</keyword>
<evidence type="ECO:0000313" key="2">
    <source>
        <dbReference type="Proteomes" id="UP000499080"/>
    </source>
</evidence>
<gene>
    <name evidence="1" type="ORF">AVEN_61256_1</name>
</gene>
<dbReference type="Proteomes" id="UP000499080">
    <property type="component" value="Unassembled WGS sequence"/>
</dbReference>
<reference evidence="1 2" key="1">
    <citation type="journal article" date="2019" name="Sci. Rep.">
        <title>Orb-weaving spider Araneus ventricosus genome elucidates the spidroin gene catalogue.</title>
        <authorList>
            <person name="Kono N."/>
            <person name="Nakamura H."/>
            <person name="Ohtoshi R."/>
            <person name="Moran D.A.P."/>
            <person name="Shinohara A."/>
            <person name="Yoshida Y."/>
            <person name="Fujiwara M."/>
            <person name="Mori M."/>
            <person name="Tomita M."/>
            <person name="Arakawa K."/>
        </authorList>
    </citation>
    <scope>NUCLEOTIDE SEQUENCE [LARGE SCALE GENOMIC DNA]</scope>
</reference>
<protein>
    <submittedName>
        <fullName evidence="1">Uncharacterized protein</fullName>
    </submittedName>
</protein>
<sequence>MEDAEGKKNRLRLTRMPSRVFLRLRSLSAWRIPHCAKLARNLSFWRKRLWTLTKDSLAESHSQEIETISFIIYTKSNSRCFLSDELLDDCAMFVEVEAKRNASILAEQAENRLRWNK</sequence>
<comment type="caution">
    <text evidence="1">The sequence shown here is derived from an EMBL/GenBank/DDBJ whole genome shotgun (WGS) entry which is preliminary data.</text>
</comment>
<dbReference type="EMBL" id="BGPR01092146">
    <property type="protein sequence ID" value="GBM26098.1"/>
    <property type="molecule type" value="Genomic_DNA"/>
</dbReference>
<dbReference type="AlphaFoldDB" id="A0A4Y2EDG7"/>
<organism evidence="1 2">
    <name type="scientific">Araneus ventricosus</name>
    <name type="common">Orbweaver spider</name>
    <name type="synonym">Epeira ventricosa</name>
    <dbReference type="NCBI Taxonomy" id="182803"/>
    <lineage>
        <taxon>Eukaryota</taxon>
        <taxon>Metazoa</taxon>
        <taxon>Ecdysozoa</taxon>
        <taxon>Arthropoda</taxon>
        <taxon>Chelicerata</taxon>
        <taxon>Arachnida</taxon>
        <taxon>Araneae</taxon>
        <taxon>Araneomorphae</taxon>
        <taxon>Entelegynae</taxon>
        <taxon>Araneoidea</taxon>
        <taxon>Araneidae</taxon>
        <taxon>Araneus</taxon>
    </lineage>
</organism>
<proteinExistence type="predicted"/>